<evidence type="ECO:0000259" key="1">
    <source>
        <dbReference type="Pfam" id="PF12146"/>
    </source>
</evidence>
<keyword evidence="3" id="KW-1185">Reference proteome</keyword>
<sequence length="265" mass="30677">MKTVYHKNARGSIVLVHGAFEHSGRYEWLARQWNDHGFHVVYGDLPGQGEQKENRGHILSFDEYIEAISSWIEEAKNLHSDVILLGHSMGGLAVIRTMEEQHPDITGVILSSPALGIKGGPSRAVHSISKIINWIYPGLRVKTRQAPKTGTRNPDFHTRDLNDPYILDKVSVRWYHEFVRAIDQAFASIDDYPDVPTLVMQAGEDLLVYEDQVEKWYQKVKVSFKRYKKWDHLYHEIFNEPEREKVFQYALSFVEQVLDKEMEGI</sequence>
<dbReference type="AlphaFoldDB" id="A0A4R3MPW5"/>
<dbReference type="InterPro" id="IPR029058">
    <property type="entry name" value="AB_hydrolase_fold"/>
</dbReference>
<organism evidence="2 3">
    <name type="scientific">Melghiribacillus thermohalophilus</name>
    <dbReference type="NCBI Taxonomy" id="1324956"/>
    <lineage>
        <taxon>Bacteria</taxon>
        <taxon>Bacillati</taxon>
        <taxon>Bacillota</taxon>
        <taxon>Bacilli</taxon>
        <taxon>Bacillales</taxon>
        <taxon>Bacillaceae</taxon>
        <taxon>Melghiribacillus</taxon>
    </lineage>
</organism>
<dbReference type="Proteomes" id="UP000294650">
    <property type="component" value="Unassembled WGS sequence"/>
</dbReference>
<dbReference type="InterPro" id="IPR051044">
    <property type="entry name" value="MAG_DAG_Lipase"/>
</dbReference>
<evidence type="ECO:0000313" key="2">
    <source>
        <dbReference type="EMBL" id="TCT17509.1"/>
    </source>
</evidence>
<gene>
    <name evidence="2" type="ORF">EDD68_1302</name>
</gene>
<dbReference type="OrthoDB" id="9806902at2"/>
<dbReference type="EMBL" id="SMAN01000030">
    <property type="protein sequence ID" value="TCT17509.1"/>
    <property type="molecule type" value="Genomic_DNA"/>
</dbReference>
<evidence type="ECO:0000313" key="3">
    <source>
        <dbReference type="Proteomes" id="UP000294650"/>
    </source>
</evidence>
<dbReference type="Gene3D" id="3.40.50.1820">
    <property type="entry name" value="alpha/beta hydrolase"/>
    <property type="match status" value="1"/>
</dbReference>
<protein>
    <submittedName>
        <fullName evidence="2">Lysophospholipase</fullName>
    </submittedName>
</protein>
<feature type="domain" description="Serine aminopeptidase S33" evidence="1">
    <location>
        <begin position="8"/>
        <end position="242"/>
    </location>
</feature>
<dbReference type="Pfam" id="PF12146">
    <property type="entry name" value="Hydrolase_4"/>
    <property type="match status" value="1"/>
</dbReference>
<dbReference type="InterPro" id="IPR022742">
    <property type="entry name" value="Hydrolase_4"/>
</dbReference>
<accession>A0A4R3MPW5</accession>
<name>A0A4R3MPW5_9BACI</name>
<comment type="caution">
    <text evidence="2">The sequence shown here is derived from an EMBL/GenBank/DDBJ whole genome shotgun (WGS) entry which is preliminary data.</text>
</comment>
<dbReference type="RefSeq" id="WP_132373020.1">
    <property type="nucleotide sequence ID" value="NZ_SMAN01000030.1"/>
</dbReference>
<reference evidence="2 3" key="1">
    <citation type="submission" date="2019-03" db="EMBL/GenBank/DDBJ databases">
        <title>Genomic Encyclopedia of Type Strains, Phase IV (KMG-IV): sequencing the most valuable type-strain genomes for metagenomic binning, comparative biology and taxonomic classification.</title>
        <authorList>
            <person name="Goeker M."/>
        </authorList>
    </citation>
    <scope>NUCLEOTIDE SEQUENCE [LARGE SCALE GENOMIC DNA]</scope>
    <source>
        <strain evidence="2 3">DSM 25894</strain>
    </source>
</reference>
<dbReference type="PANTHER" id="PTHR11614">
    <property type="entry name" value="PHOSPHOLIPASE-RELATED"/>
    <property type="match status" value="1"/>
</dbReference>
<proteinExistence type="predicted"/>
<dbReference type="SUPFAM" id="SSF53474">
    <property type="entry name" value="alpha/beta-Hydrolases"/>
    <property type="match status" value="1"/>
</dbReference>